<evidence type="ECO:0000259" key="1">
    <source>
        <dbReference type="Pfam" id="PF01909"/>
    </source>
</evidence>
<dbReference type="Proteomes" id="UP000239236">
    <property type="component" value="Unassembled WGS sequence"/>
</dbReference>
<protein>
    <recommendedName>
        <fullName evidence="1">Polymerase nucleotidyl transferase domain-containing protein</fullName>
    </recommendedName>
</protein>
<organism evidence="2 3">
    <name type="scientific">Bacillus wiedmannii</name>
    <dbReference type="NCBI Taxonomy" id="1890302"/>
    <lineage>
        <taxon>Bacteria</taxon>
        <taxon>Bacillati</taxon>
        <taxon>Bacillota</taxon>
        <taxon>Bacilli</taxon>
        <taxon>Bacillales</taxon>
        <taxon>Bacillaceae</taxon>
        <taxon>Bacillus</taxon>
        <taxon>Bacillus cereus group</taxon>
    </lineage>
</organism>
<dbReference type="RefSeq" id="WP_106102304.1">
    <property type="nucleotide sequence ID" value="NZ_PVRR01000005.1"/>
</dbReference>
<accession>A0ABX5DPJ8</accession>
<dbReference type="EMBL" id="PVRR01000005">
    <property type="protein sequence ID" value="PRT38296.1"/>
    <property type="molecule type" value="Genomic_DNA"/>
</dbReference>
<dbReference type="SUPFAM" id="SSF81301">
    <property type="entry name" value="Nucleotidyltransferase"/>
    <property type="match status" value="1"/>
</dbReference>
<reference evidence="2 3" key="1">
    <citation type="submission" date="2018-03" db="EMBL/GenBank/DDBJ databases">
        <title>Genotypic and phenotypic analysis of antagonistic Bacillus spp. isolated from rhizosphere soil of plants in Tibet.</title>
        <authorList>
            <person name="Borriss R."/>
            <person name="Lasch P."/>
            <person name="Wu L."/>
            <person name="Wu H."/>
            <person name="Gao X."/>
        </authorList>
    </citation>
    <scope>NUCLEOTIDE SEQUENCE [LARGE SCALE GENOMIC DNA]</scope>
    <source>
        <strain evidence="2 3">NMSW16</strain>
    </source>
</reference>
<gene>
    <name evidence="2" type="ORF">C6357_21450</name>
</gene>
<evidence type="ECO:0000313" key="3">
    <source>
        <dbReference type="Proteomes" id="UP000239236"/>
    </source>
</evidence>
<feature type="domain" description="Polymerase nucleotidyl transferase" evidence="1">
    <location>
        <begin position="6"/>
        <end position="54"/>
    </location>
</feature>
<sequence length="253" mass="29792">MIKKDDFEEIEDLLSIVLFGSKAREEEDDFSDVDIFLLVEDVPQARIVEIINITKAKLPFRNIGISLYTISTYKKLIFEGSMFLWHLKLEGKIIYKKSTLNLYNGLSPFNNFKKNYVIYENLLKKSELSFQENGINEYDLSQLFFICRNLCLLTCFKVSSPTFGRISVYDKLIDIIGFKPLSREHYIYLSQWRLNYTRAVGFQLEFPTEEKIVKILKEINDLFIVCKEIIENGERNDEKLIRNKTVSWGTENR</sequence>
<dbReference type="CDD" id="cd05403">
    <property type="entry name" value="NT_KNTase_like"/>
    <property type="match status" value="1"/>
</dbReference>
<dbReference type="Pfam" id="PF01909">
    <property type="entry name" value="NTP_transf_2"/>
    <property type="match status" value="1"/>
</dbReference>
<dbReference type="Gene3D" id="3.30.460.10">
    <property type="entry name" value="Beta Polymerase, domain 2"/>
    <property type="match status" value="1"/>
</dbReference>
<keyword evidence="3" id="KW-1185">Reference proteome</keyword>
<comment type="caution">
    <text evidence="2">The sequence shown here is derived from an EMBL/GenBank/DDBJ whole genome shotgun (WGS) entry which is preliminary data.</text>
</comment>
<dbReference type="InterPro" id="IPR043519">
    <property type="entry name" value="NT_sf"/>
</dbReference>
<name>A0ABX5DPJ8_9BACI</name>
<proteinExistence type="predicted"/>
<evidence type="ECO:0000313" key="2">
    <source>
        <dbReference type="EMBL" id="PRT38296.1"/>
    </source>
</evidence>
<dbReference type="InterPro" id="IPR002934">
    <property type="entry name" value="Polymerase_NTP_transf_dom"/>
</dbReference>